<dbReference type="InterPro" id="IPR006045">
    <property type="entry name" value="Cupin_1"/>
</dbReference>
<dbReference type="Proteomes" id="UP000734854">
    <property type="component" value="Unassembled WGS sequence"/>
</dbReference>
<dbReference type="PANTHER" id="PTHR31238">
    <property type="entry name" value="GERMIN-LIKE PROTEIN SUBFAMILY 3 MEMBER 3"/>
    <property type="match status" value="1"/>
</dbReference>
<feature type="signal peptide" evidence="1">
    <location>
        <begin position="1"/>
        <end position="23"/>
    </location>
</feature>
<comment type="caution">
    <text evidence="3">The sequence shown here is derived from an EMBL/GenBank/DDBJ whole genome shotgun (WGS) entry which is preliminary data.</text>
</comment>
<reference evidence="3 4" key="1">
    <citation type="submission" date="2020-08" db="EMBL/GenBank/DDBJ databases">
        <title>Plant Genome Project.</title>
        <authorList>
            <person name="Zhang R.-G."/>
        </authorList>
    </citation>
    <scope>NUCLEOTIDE SEQUENCE [LARGE SCALE GENOMIC DNA]</scope>
    <source>
        <tissue evidence="3">Rhizome</tissue>
    </source>
</reference>
<gene>
    <name evidence="3" type="ORF">ZIOFF_046867</name>
</gene>
<protein>
    <recommendedName>
        <fullName evidence="2">Cupin type-1 domain-containing protein</fullName>
    </recommendedName>
</protein>
<feature type="domain" description="Cupin type-1" evidence="2">
    <location>
        <begin position="34"/>
        <end position="84"/>
    </location>
</feature>
<organism evidence="3 4">
    <name type="scientific">Zingiber officinale</name>
    <name type="common">Ginger</name>
    <name type="synonym">Amomum zingiber</name>
    <dbReference type="NCBI Taxonomy" id="94328"/>
    <lineage>
        <taxon>Eukaryota</taxon>
        <taxon>Viridiplantae</taxon>
        <taxon>Streptophyta</taxon>
        <taxon>Embryophyta</taxon>
        <taxon>Tracheophyta</taxon>
        <taxon>Spermatophyta</taxon>
        <taxon>Magnoliopsida</taxon>
        <taxon>Liliopsida</taxon>
        <taxon>Zingiberales</taxon>
        <taxon>Zingiberaceae</taxon>
        <taxon>Zingiber</taxon>
    </lineage>
</organism>
<dbReference type="EMBL" id="JACMSC010000013">
    <property type="protein sequence ID" value="KAG6491926.1"/>
    <property type="molecule type" value="Genomic_DNA"/>
</dbReference>
<accession>A0A8J5KJE9</accession>
<evidence type="ECO:0000259" key="2">
    <source>
        <dbReference type="Pfam" id="PF00190"/>
    </source>
</evidence>
<evidence type="ECO:0000313" key="4">
    <source>
        <dbReference type="Proteomes" id="UP000734854"/>
    </source>
</evidence>
<dbReference type="PROSITE" id="PS51257">
    <property type="entry name" value="PROKAR_LIPOPROTEIN"/>
    <property type="match status" value="1"/>
</dbReference>
<sequence>MTAKTHLIIAALLALSTSCVVWASDPSPLQDFCVTDNSSKAIAIAALSSQNPGTITIVNAVFASKTPISDEALSKAFQVDQKTVDRLQAQFWMDNNN</sequence>
<keyword evidence="1" id="KW-0732">Signal</keyword>
<feature type="chain" id="PRO_5035190299" description="Cupin type-1 domain-containing protein" evidence="1">
    <location>
        <begin position="24"/>
        <end position="97"/>
    </location>
</feature>
<proteinExistence type="predicted"/>
<keyword evidence="4" id="KW-1185">Reference proteome</keyword>
<evidence type="ECO:0000313" key="3">
    <source>
        <dbReference type="EMBL" id="KAG6491926.1"/>
    </source>
</evidence>
<dbReference type="Pfam" id="PF00190">
    <property type="entry name" value="Cupin_1"/>
    <property type="match status" value="1"/>
</dbReference>
<name>A0A8J5KJE9_ZINOF</name>
<dbReference type="InterPro" id="IPR011051">
    <property type="entry name" value="RmlC_Cupin_sf"/>
</dbReference>
<dbReference type="Gene3D" id="2.60.120.10">
    <property type="entry name" value="Jelly Rolls"/>
    <property type="match status" value="1"/>
</dbReference>
<evidence type="ECO:0000256" key="1">
    <source>
        <dbReference type="SAM" id="SignalP"/>
    </source>
</evidence>
<dbReference type="InterPro" id="IPR014710">
    <property type="entry name" value="RmlC-like_jellyroll"/>
</dbReference>
<dbReference type="SUPFAM" id="SSF51182">
    <property type="entry name" value="RmlC-like cupins"/>
    <property type="match status" value="1"/>
</dbReference>
<dbReference type="AlphaFoldDB" id="A0A8J5KJE9"/>